<comment type="caution">
    <text evidence="1">The sequence shown here is derived from an EMBL/GenBank/DDBJ whole genome shotgun (WGS) entry which is preliminary data.</text>
</comment>
<reference evidence="1 2" key="1">
    <citation type="submission" date="2017-11" db="EMBL/GenBank/DDBJ databases">
        <title>Sequencing the genomes of 1000 actinobacteria strains.</title>
        <authorList>
            <person name="Klenk H.-P."/>
        </authorList>
    </citation>
    <scope>NUCLEOTIDE SEQUENCE [LARGE SCALE GENOMIC DNA]</scope>
    <source>
        <strain evidence="1 2">DSM 44104</strain>
    </source>
</reference>
<protein>
    <submittedName>
        <fullName evidence="1">Uncharacterized protein</fullName>
    </submittedName>
</protein>
<dbReference type="AlphaFoldDB" id="A0AA44UQ95"/>
<dbReference type="Proteomes" id="UP000232453">
    <property type="component" value="Unassembled WGS sequence"/>
</dbReference>
<gene>
    <name evidence="1" type="ORF">ATL51_3222</name>
</gene>
<proteinExistence type="predicted"/>
<evidence type="ECO:0000313" key="2">
    <source>
        <dbReference type="Proteomes" id="UP000232453"/>
    </source>
</evidence>
<sequence length="134" mass="14388">MGGMRSPLSDYLDSAAPGACPDHLVVPRSLAQSMPLRWQQVFVGLLTDLHDAYPGVDWPEYAVSAVRAEPLTELDDAQLATHGYVTELGPDGDLEYRDADDRVVPGSLPVRVEVPDTVPPASAGQVPRGTVVLR</sequence>
<evidence type="ECO:0000313" key="1">
    <source>
        <dbReference type="EMBL" id="PKB31529.1"/>
    </source>
</evidence>
<accession>A0AA44UQ95</accession>
<name>A0AA44UQ95_PSEA5</name>
<organism evidence="1 2">
    <name type="scientific">Pseudonocardia alni</name>
    <name type="common">Amycolata alni</name>
    <dbReference type="NCBI Taxonomy" id="33907"/>
    <lineage>
        <taxon>Bacteria</taxon>
        <taxon>Bacillati</taxon>
        <taxon>Actinomycetota</taxon>
        <taxon>Actinomycetes</taxon>
        <taxon>Pseudonocardiales</taxon>
        <taxon>Pseudonocardiaceae</taxon>
        <taxon>Pseudonocardia</taxon>
    </lineage>
</organism>
<dbReference type="EMBL" id="PHUJ01000003">
    <property type="protein sequence ID" value="PKB31529.1"/>
    <property type="molecule type" value="Genomic_DNA"/>
</dbReference>